<feature type="domain" description="SIAH-type" evidence="7">
    <location>
        <begin position="129"/>
        <end position="187"/>
    </location>
</feature>
<dbReference type="Proteomes" id="UP000807115">
    <property type="component" value="Chromosome 3"/>
</dbReference>
<keyword evidence="3" id="KW-0862">Zinc</keyword>
<comment type="caution">
    <text evidence="8">The sequence shown here is derived from an EMBL/GenBank/DDBJ whole genome shotgun (WGS) entry which is preliminary data.</text>
</comment>
<evidence type="ECO:0000256" key="1">
    <source>
        <dbReference type="ARBA" id="ARBA00022723"/>
    </source>
</evidence>
<dbReference type="InterPro" id="IPR013010">
    <property type="entry name" value="Znf_SIAH"/>
</dbReference>
<evidence type="ECO:0000256" key="6">
    <source>
        <dbReference type="SAM" id="MobiDB-lite"/>
    </source>
</evidence>
<dbReference type="Gramene" id="KXG32022">
    <property type="protein sequence ID" value="KXG32022"/>
    <property type="gene ID" value="SORBI_3003G091800"/>
</dbReference>
<proteinExistence type="predicted"/>
<name>A0A921RD38_SORBI</name>
<protein>
    <recommendedName>
        <fullName evidence="7">SIAH-type domain-containing protein</fullName>
    </recommendedName>
</protein>
<dbReference type="PANTHER" id="PTHR46632:SF9">
    <property type="entry name" value="RING-TYPE E3 UBIQUITIN TRANSFERASE"/>
    <property type="match status" value="1"/>
</dbReference>
<dbReference type="InterPro" id="IPR044286">
    <property type="entry name" value="SINL_plant"/>
</dbReference>
<dbReference type="Gene3D" id="3.30.40.10">
    <property type="entry name" value="Zinc/RING finger domain, C3HC4 (zinc finger)"/>
    <property type="match status" value="1"/>
</dbReference>
<dbReference type="SUPFAM" id="SSF49599">
    <property type="entry name" value="TRAF domain-like"/>
    <property type="match status" value="1"/>
</dbReference>
<dbReference type="AlphaFoldDB" id="A0A921RD38"/>
<feature type="region of interest" description="Disordered" evidence="6">
    <location>
        <begin position="1"/>
        <end position="52"/>
    </location>
</feature>
<organism evidence="8 9">
    <name type="scientific">Sorghum bicolor</name>
    <name type="common">Sorghum</name>
    <name type="synonym">Sorghum vulgare</name>
    <dbReference type="NCBI Taxonomy" id="4558"/>
    <lineage>
        <taxon>Eukaryota</taxon>
        <taxon>Viridiplantae</taxon>
        <taxon>Streptophyta</taxon>
        <taxon>Embryophyta</taxon>
        <taxon>Tracheophyta</taxon>
        <taxon>Spermatophyta</taxon>
        <taxon>Magnoliopsida</taxon>
        <taxon>Liliopsida</taxon>
        <taxon>Poales</taxon>
        <taxon>Poaceae</taxon>
        <taxon>PACMAD clade</taxon>
        <taxon>Panicoideae</taxon>
        <taxon>Andropogonodae</taxon>
        <taxon>Andropogoneae</taxon>
        <taxon>Sorghinae</taxon>
        <taxon>Sorghum</taxon>
    </lineage>
</organism>
<sequence>MSSQQQQKRVPDQDGEHANGAKRSRALAIPNGEVKQEQRGQGEEEAGQGEQGEGALVAVEQAMEEPQINIRMAVSHLHCHACVLPLKPPTFECEAGHVVCRACRGSHVQACAGAGTYVSCAKLDGIVRDAKVACAYEAFGCTSWVVYYEAPDHHRSCRFAPCSCPAPGCGHFTSPARLVEHFFSHHAWNVTEVDYAKPCKLAVPGPEDKLVLVGKADGSVFLVSPCAFGAATAAVSLVCVRACGDVAAGAPQYTCNLWAEVAGNALLLTSVVASSDLVGGFPATDKVMFLPLPQLLYDESGEPPALMVRIDKVGASTIRSRSPCATPPSSLPRRMLQ</sequence>
<keyword evidence="1" id="KW-0479">Metal-binding</keyword>
<dbReference type="OMA" id="VVYYEAP"/>
<evidence type="ECO:0000256" key="3">
    <source>
        <dbReference type="ARBA" id="ARBA00022833"/>
    </source>
</evidence>
<dbReference type="EMBL" id="CM027682">
    <property type="protein sequence ID" value="KAG0536835.1"/>
    <property type="molecule type" value="Genomic_DNA"/>
</dbReference>
<evidence type="ECO:0000256" key="5">
    <source>
        <dbReference type="PROSITE-ProRule" id="PRU00455"/>
    </source>
</evidence>
<reference evidence="8" key="2">
    <citation type="submission" date="2020-10" db="EMBL/GenBank/DDBJ databases">
        <authorList>
            <person name="Cooper E.A."/>
            <person name="Brenton Z.W."/>
            <person name="Flinn B.S."/>
            <person name="Jenkins J."/>
            <person name="Shu S."/>
            <person name="Flowers D."/>
            <person name="Luo F."/>
            <person name="Wang Y."/>
            <person name="Xia P."/>
            <person name="Barry K."/>
            <person name="Daum C."/>
            <person name="Lipzen A."/>
            <person name="Yoshinaga Y."/>
            <person name="Schmutz J."/>
            <person name="Saski C."/>
            <person name="Vermerris W."/>
            <person name="Kresovich S."/>
        </authorList>
    </citation>
    <scope>NUCLEOTIDE SEQUENCE</scope>
</reference>
<evidence type="ECO:0000313" key="8">
    <source>
        <dbReference type="EMBL" id="KAG0536835.1"/>
    </source>
</evidence>
<evidence type="ECO:0000313" key="9">
    <source>
        <dbReference type="Proteomes" id="UP000807115"/>
    </source>
</evidence>
<comment type="function">
    <text evidence="4">E3 ubiquitin-protein ligase that mediates ubiquitination and subsequent proteasomal degradation of target proteins. E3 ubiquitin ligases accept ubiquitin from an E2 ubiquitin-conjugating enzyme in the form of a thioester and then directly transfers the ubiquitin to targeted substrates. It probably triggers the ubiquitin-mediated degradation of different substrates.</text>
</comment>
<dbReference type="PANTHER" id="PTHR46632">
    <property type="entry name" value="E3 UBIQUITIN-PROTEIN LIGASE SINA-LIKE 4"/>
    <property type="match status" value="1"/>
</dbReference>
<keyword evidence="2 5" id="KW-0863">Zinc-finger</keyword>
<gene>
    <name evidence="8" type="ORF">BDA96_03G096300</name>
</gene>
<evidence type="ECO:0000259" key="7">
    <source>
        <dbReference type="PROSITE" id="PS51081"/>
    </source>
</evidence>
<dbReference type="Pfam" id="PF21361">
    <property type="entry name" value="Sina_ZnF"/>
    <property type="match status" value="1"/>
</dbReference>
<evidence type="ECO:0000256" key="2">
    <source>
        <dbReference type="ARBA" id="ARBA00022771"/>
    </source>
</evidence>
<dbReference type="OrthoDB" id="4788989at2759"/>
<accession>A0A921RD38</accession>
<dbReference type="KEGG" id="sbi:8070425"/>
<dbReference type="GO" id="GO:0008270">
    <property type="term" value="F:zinc ion binding"/>
    <property type="evidence" value="ECO:0007669"/>
    <property type="project" value="UniProtKB-KW"/>
</dbReference>
<dbReference type="InterPro" id="IPR013083">
    <property type="entry name" value="Znf_RING/FYVE/PHD"/>
</dbReference>
<dbReference type="PROSITE" id="PS51081">
    <property type="entry name" value="ZF_SIAH"/>
    <property type="match status" value="1"/>
</dbReference>
<reference evidence="8" key="1">
    <citation type="journal article" date="2019" name="BMC Genomics">
        <title>A new reference genome for Sorghum bicolor reveals high levels of sequence similarity between sweet and grain genotypes: implications for the genetics of sugar metabolism.</title>
        <authorList>
            <person name="Cooper E.A."/>
            <person name="Brenton Z.W."/>
            <person name="Flinn B.S."/>
            <person name="Jenkins J."/>
            <person name="Shu S."/>
            <person name="Flowers D."/>
            <person name="Luo F."/>
            <person name="Wang Y."/>
            <person name="Xia P."/>
            <person name="Barry K."/>
            <person name="Daum C."/>
            <person name="Lipzen A."/>
            <person name="Yoshinaga Y."/>
            <person name="Schmutz J."/>
            <person name="Saski C."/>
            <person name="Vermerris W."/>
            <person name="Kresovich S."/>
        </authorList>
    </citation>
    <scope>NUCLEOTIDE SEQUENCE</scope>
</reference>
<dbReference type="Gramene" id="OQU86449">
    <property type="protein sequence ID" value="OQU86449"/>
    <property type="gene ID" value="SORBI_3003G091800"/>
</dbReference>
<dbReference type="Gramene" id="EES00396">
    <property type="protein sequence ID" value="EES00396"/>
    <property type="gene ID" value="SORBI_3003G091800"/>
</dbReference>
<feature type="compositionally biased region" description="Basic and acidic residues" evidence="6">
    <location>
        <begin position="9"/>
        <end position="19"/>
    </location>
</feature>
<evidence type="ECO:0000256" key="4">
    <source>
        <dbReference type="ARBA" id="ARBA00024004"/>
    </source>
</evidence>